<dbReference type="HOGENOM" id="CLU_2502605_0_0_1"/>
<proteinExistence type="predicted"/>
<protein>
    <submittedName>
        <fullName evidence="1">AlNc14C156G7644 protein</fullName>
    </submittedName>
</protein>
<accession>F0WME7</accession>
<evidence type="ECO:0000313" key="1">
    <source>
        <dbReference type="EMBL" id="CCA22479.1"/>
    </source>
</evidence>
<name>F0WME7_9STRA</name>
<gene>
    <name evidence="1" type="primary">AlNc14C156G7644</name>
    <name evidence="1" type="ORF">ALNC14_086220</name>
</gene>
<sequence length="86" mass="9814">MCSFKRVSKILEELIHRHGALKCSAVFGCICVRGRSRWFARLYLARNITASKHKVPRPDYNKKLSVALLVQEGHILIGGKHTRLQT</sequence>
<reference evidence="1" key="1">
    <citation type="journal article" date="2011" name="PLoS Biol.">
        <title>Gene gain and loss during evolution of obligate parasitism in the white rust pathogen of Arabidopsis thaliana.</title>
        <authorList>
            <person name="Kemen E."/>
            <person name="Gardiner A."/>
            <person name="Schultz-Larsen T."/>
            <person name="Kemen A.C."/>
            <person name="Balmuth A.L."/>
            <person name="Robert-Seilaniantz A."/>
            <person name="Bailey K."/>
            <person name="Holub E."/>
            <person name="Studholme D.J."/>
            <person name="Maclean D."/>
            <person name="Jones J.D."/>
        </authorList>
    </citation>
    <scope>NUCLEOTIDE SEQUENCE</scope>
</reference>
<organism evidence="1">
    <name type="scientific">Albugo laibachii Nc14</name>
    <dbReference type="NCBI Taxonomy" id="890382"/>
    <lineage>
        <taxon>Eukaryota</taxon>
        <taxon>Sar</taxon>
        <taxon>Stramenopiles</taxon>
        <taxon>Oomycota</taxon>
        <taxon>Peronosporomycetes</taxon>
        <taxon>Albuginales</taxon>
        <taxon>Albuginaceae</taxon>
        <taxon>Albugo</taxon>
    </lineage>
</organism>
<dbReference type="AlphaFoldDB" id="F0WME7"/>
<dbReference type="EMBL" id="FR824201">
    <property type="protein sequence ID" value="CCA22479.1"/>
    <property type="molecule type" value="Genomic_DNA"/>
</dbReference>
<reference evidence="1" key="2">
    <citation type="submission" date="2011-02" db="EMBL/GenBank/DDBJ databases">
        <authorList>
            <person name="MacLean D."/>
        </authorList>
    </citation>
    <scope>NUCLEOTIDE SEQUENCE</scope>
</reference>